<comment type="caution">
    <text evidence="1">The sequence shown here is derived from an EMBL/GenBank/DDBJ whole genome shotgun (WGS) entry which is preliminary data.</text>
</comment>
<dbReference type="AlphaFoldDB" id="A0A3S0C6R9"/>
<sequence>MDAEVGEGHARPELARLRRLFGLICGYSAKKPANVQASLLFMAFSEGSLRKSSFFGPVSRNRADLSGMPAYSQAFFDLAGIWGLKPAFWQAFFSRPSATSADSICSG</sequence>
<accession>A0A3S0C6R9</accession>
<proteinExistence type="predicted"/>
<keyword evidence="2" id="KW-1185">Reference proteome</keyword>
<evidence type="ECO:0000313" key="2">
    <source>
        <dbReference type="Proteomes" id="UP000276128"/>
    </source>
</evidence>
<evidence type="ECO:0000313" key="1">
    <source>
        <dbReference type="EMBL" id="RTE06444.1"/>
    </source>
</evidence>
<organism evidence="1 2">
    <name type="scientific">Paenibacillus whitsoniae</name>
    <dbReference type="NCBI Taxonomy" id="2496558"/>
    <lineage>
        <taxon>Bacteria</taxon>
        <taxon>Bacillati</taxon>
        <taxon>Bacillota</taxon>
        <taxon>Bacilli</taxon>
        <taxon>Bacillales</taxon>
        <taxon>Paenibacillaceae</taxon>
        <taxon>Paenibacillus</taxon>
    </lineage>
</organism>
<name>A0A3S0C6R9_9BACL</name>
<dbReference type="Proteomes" id="UP000276128">
    <property type="component" value="Unassembled WGS sequence"/>
</dbReference>
<gene>
    <name evidence="1" type="ORF">EJQ19_22945</name>
</gene>
<dbReference type="EMBL" id="RXHU01000074">
    <property type="protein sequence ID" value="RTE06444.1"/>
    <property type="molecule type" value="Genomic_DNA"/>
</dbReference>
<dbReference type="RefSeq" id="WP_126143569.1">
    <property type="nucleotide sequence ID" value="NZ_RXHU01000074.1"/>
</dbReference>
<reference evidence="1 2" key="1">
    <citation type="submission" date="2018-12" db="EMBL/GenBank/DDBJ databases">
        <title>Bacillus ochoae sp. nov., Paenibacillus whitsoniae sp. nov., Paenibacillus spiritus sp. nov. Isolated from the Mars Exploration Rover during spacecraft assembly.</title>
        <authorList>
            <person name="Seuylemezian A."/>
            <person name="Vaishampayan P."/>
        </authorList>
    </citation>
    <scope>NUCLEOTIDE SEQUENCE [LARGE SCALE GENOMIC DNA]</scope>
    <source>
        <strain evidence="1 2">MER 54</strain>
    </source>
</reference>
<protein>
    <submittedName>
        <fullName evidence="1">Uncharacterized protein</fullName>
    </submittedName>
</protein>